<dbReference type="Proteomes" id="UP000322214">
    <property type="component" value="Chromosome"/>
</dbReference>
<dbReference type="GO" id="GO:0009306">
    <property type="term" value="P:protein secretion"/>
    <property type="evidence" value="ECO:0007669"/>
    <property type="project" value="InterPro"/>
</dbReference>
<dbReference type="PIRSF" id="PIRSF004669">
    <property type="entry name" value="FliQ"/>
    <property type="match status" value="1"/>
</dbReference>
<comment type="similarity">
    <text evidence="2">Belongs to the FliQ/MopD/SpaQ family.</text>
</comment>
<keyword evidence="8" id="KW-0282">Flagellum</keyword>
<keyword evidence="8" id="KW-0966">Cell projection</keyword>
<dbReference type="PANTHER" id="PTHR34040:SF2">
    <property type="entry name" value="FLAGELLAR BIOSYNTHETIC PROTEIN FLIQ"/>
    <property type="match status" value="1"/>
</dbReference>
<dbReference type="EMBL" id="CP042912">
    <property type="protein sequence ID" value="QEG23366.1"/>
    <property type="molecule type" value="Genomic_DNA"/>
</dbReference>
<evidence type="ECO:0000313" key="9">
    <source>
        <dbReference type="Proteomes" id="UP000322214"/>
    </source>
</evidence>
<evidence type="ECO:0000256" key="7">
    <source>
        <dbReference type="SAM" id="Phobius"/>
    </source>
</evidence>
<dbReference type="KEGG" id="mff:MFFC18_32640"/>
<dbReference type="RefSeq" id="WP_075082143.1">
    <property type="nucleotide sequence ID" value="NZ_CP042912.1"/>
</dbReference>
<reference evidence="8 9" key="1">
    <citation type="submission" date="2019-08" db="EMBL/GenBank/DDBJ databases">
        <title>Deep-cultivation of Planctomycetes and their phenomic and genomic characterization uncovers novel biology.</title>
        <authorList>
            <person name="Wiegand S."/>
            <person name="Jogler M."/>
            <person name="Boedeker C."/>
            <person name="Pinto D."/>
            <person name="Vollmers J."/>
            <person name="Rivas-Marin E."/>
            <person name="Kohn T."/>
            <person name="Peeters S.H."/>
            <person name="Heuer A."/>
            <person name="Rast P."/>
            <person name="Oberbeckmann S."/>
            <person name="Bunk B."/>
            <person name="Jeske O."/>
            <person name="Meyerdierks A."/>
            <person name="Storesund J.E."/>
            <person name="Kallscheuer N."/>
            <person name="Luecker S."/>
            <person name="Lage O.M."/>
            <person name="Pohl T."/>
            <person name="Merkel B.J."/>
            <person name="Hornburger P."/>
            <person name="Mueller R.-W."/>
            <person name="Bruemmer F."/>
            <person name="Labrenz M."/>
            <person name="Spormann A.M."/>
            <person name="Op den Camp H."/>
            <person name="Overmann J."/>
            <person name="Amann R."/>
            <person name="Jetten M.S.M."/>
            <person name="Mascher T."/>
            <person name="Medema M.H."/>
            <person name="Devos D.P."/>
            <person name="Kaster A.-K."/>
            <person name="Ovreas L."/>
            <person name="Rohde M."/>
            <person name="Galperin M.Y."/>
            <person name="Jogler C."/>
        </authorList>
    </citation>
    <scope>NUCLEOTIDE SEQUENCE [LARGE SCALE GENOMIC DNA]</scope>
    <source>
        <strain evidence="8 9">FC18</strain>
    </source>
</reference>
<feature type="transmembrane region" description="Helical" evidence="7">
    <location>
        <begin position="16"/>
        <end position="37"/>
    </location>
</feature>
<evidence type="ECO:0000256" key="6">
    <source>
        <dbReference type="ARBA" id="ARBA00023136"/>
    </source>
</evidence>
<evidence type="ECO:0000313" key="8">
    <source>
        <dbReference type="EMBL" id="QEG23366.1"/>
    </source>
</evidence>
<keyword evidence="8" id="KW-0969">Cilium</keyword>
<dbReference type="InterPro" id="IPR002191">
    <property type="entry name" value="Bac_export_3"/>
</dbReference>
<keyword evidence="5 7" id="KW-1133">Transmembrane helix</keyword>
<gene>
    <name evidence="8" type="primary">fliQ_1</name>
    <name evidence="8" type="ORF">MFFC18_32640</name>
</gene>
<dbReference type="PANTHER" id="PTHR34040">
    <property type="entry name" value="FLAGELLAR BIOSYNTHETIC PROTEIN FLIQ"/>
    <property type="match status" value="1"/>
</dbReference>
<dbReference type="GO" id="GO:0005886">
    <property type="term" value="C:plasma membrane"/>
    <property type="evidence" value="ECO:0007669"/>
    <property type="project" value="UniProtKB-SubCell"/>
</dbReference>
<dbReference type="Pfam" id="PF01313">
    <property type="entry name" value="Bac_export_3"/>
    <property type="match status" value="1"/>
</dbReference>
<keyword evidence="9" id="KW-1185">Reference proteome</keyword>
<dbReference type="OrthoDB" id="9806440at2"/>
<protein>
    <submittedName>
        <fullName evidence="8">Flagellar biosynthetic protein FliQ</fullName>
    </submittedName>
</protein>
<keyword evidence="6 7" id="KW-0472">Membrane</keyword>
<accession>A0A5B9PFF5</accession>
<keyword evidence="3" id="KW-1003">Cell membrane</keyword>
<dbReference type="STRING" id="980251.GCA_001642875_02810"/>
<organism evidence="8 9">
    <name type="scientific">Mariniblastus fucicola</name>
    <dbReference type="NCBI Taxonomy" id="980251"/>
    <lineage>
        <taxon>Bacteria</taxon>
        <taxon>Pseudomonadati</taxon>
        <taxon>Planctomycetota</taxon>
        <taxon>Planctomycetia</taxon>
        <taxon>Pirellulales</taxon>
        <taxon>Pirellulaceae</taxon>
        <taxon>Mariniblastus</taxon>
    </lineage>
</organism>
<feature type="transmembrane region" description="Helical" evidence="7">
    <location>
        <begin position="49"/>
        <end position="70"/>
    </location>
</feature>
<comment type="subcellular location">
    <subcellularLocation>
        <location evidence="1">Cell membrane</location>
        <topology evidence="1">Multi-pass membrane protein</topology>
    </subcellularLocation>
</comment>
<evidence type="ECO:0000256" key="2">
    <source>
        <dbReference type="ARBA" id="ARBA00006156"/>
    </source>
</evidence>
<name>A0A5B9PFF5_9BACT</name>
<dbReference type="AlphaFoldDB" id="A0A5B9PFF5"/>
<keyword evidence="4 7" id="KW-0812">Transmembrane</keyword>
<evidence type="ECO:0000256" key="3">
    <source>
        <dbReference type="ARBA" id="ARBA00022475"/>
    </source>
</evidence>
<dbReference type="PRINTS" id="PR00952">
    <property type="entry name" value="TYPE3IMQPROT"/>
</dbReference>
<evidence type="ECO:0000256" key="5">
    <source>
        <dbReference type="ARBA" id="ARBA00022989"/>
    </source>
</evidence>
<evidence type="ECO:0000256" key="4">
    <source>
        <dbReference type="ARBA" id="ARBA00022692"/>
    </source>
</evidence>
<sequence length="89" mass="9931">MEFYDVVAMGQRFLEIALLLVAPVVLVSLAVGLLISIGQTVTSIQEQTLSFAPRIVAVVLLMIWLLPWYIETLKNYTQGVLTEMVSYAK</sequence>
<proteinExistence type="inferred from homology"/>
<evidence type="ECO:0000256" key="1">
    <source>
        <dbReference type="ARBA" id="ARBA00004651"/>
    </source>
</evidence>